<dbReference type="AlphaFoldDB" id="A0A6J4REX0"/>
<organism evidence="1">
    <name type="scientific">uncultured Rubrobacteraceae bacterium</name>
    <dbReference type="NCBI Taxonomy" id="349277"/>
    <lineage>
        <taxon>Bacteria</taxon>
        <taxon>Bacillati</taxon>
        <taxon>Actinomycetota</taxon>
        <taxon>Rubrobacteria</taxon>
        <taxon>Rubrobacterales</taxon>
        <taxon>Rubrobacteraceae</taxon>
        <taxon>environmental samples</taxon>
    </lineage>
</organism>
<gene>
    <name evidence="1" type="ORF">AVDCRST_MAG28-4194</name>
</gene>
<evidence type="ECO:0000313" key="1">
    <source>
        <dbReference type="EMBL" id="CAA9467009.1"/>
    </source>
</evidence>
<name>A0A6J4REX0_9ACTN</name>
<accession>A0A6J4REX0</accession>
<reference evidence="1" key="1">
    <citation type="submission" date="2020-02" db="EMBL/GenBank/DDBJ databases">
        <authorList>
            <person name="Meier V. D."/>
        </authorList>
    </citation>
    <scope>NUCLEOTIDE SEQUENCE</scope>
    <source>
        <strain evidence="1">AVDCRST_MAG28</strain>
    </source>
</reference>
<feature type="non-terminal residue" evidence="1">
    <location>
        <position position="1"/>
    </location>
</feature>
<proteinExistence type="predicted"/>
<feature type="non-terminal residue" evidence="1">
    <location>
        <position position="41"/>
    </location>
</feature>
<sequence>GKGNRACPCGLRSRICGVWQGLQVASGEGRGRVRVWREGGP</sequence>
<protein>
    <submittedName>
        <fullName evidence="1">Uncharacterized protein</fullName>
    </submittedName>
</protein>
<dbReference type="EMBL" id="CADCVE010000109">
    <property type="protein sequence ID" value="CAA9467009.1"/>
    <property type="molecule type" value="Genomic_DNA"/>
</dbReference>